<feature type="domain" description="Asparagine synthetase" evidence="1">
    <location>
        <begin position="49"/>
        <end position="121"/>
    </location>
</feature>
<protein>
    <submittedName>
        <fullName evidence="2">TIGR00268 family protein</fullName>
    </submittedName>
</protein>
<dbReference type="STRING" id="1090322.MettiDRAFT_1126"/>
<dbReference type="Proteomes" id="UP000019483">
    <property type="component" value="Unassembled WGS sequence"/>
</dbReference>
<dbReference type="InterPro" id="IPR052188">
    <property type="entry name" value="Ni-pincer_cofactor_biosynth"/>
</dbReference>
<dbReference type="GO" id="GO:0006529">
    <property type="term" value="P:asparagine biosynthetic process"/>
    <property type="evidence" value="ECO:0007669"/>
    <property type="project" value="InterPro"/>
</dbReference>
<sequence>MAELCFMLFEGHSLFIFSPGMFLRSFSIRIFLIIYSTYSNQMINSKIESLKKDIASHESVLVAFSGGVDSGILAFLAHEVLGDKAIAVTVNLHSFPERELKAAKKLASDIGIEHKVVQVDELSFPQIAENSPNRCYYCKKEILAAMNKVRKNHGLNFILEGSNSSDLASYRPGRKAIEEAGNIVYSPLMELDISKNEVRQIAGELGLSVADKMSSPCLASRFPYGEALTEEGIKRVDSAESFLFNNGLQGFRVRDHKGIARIEVSPDDMLKLISMKEEITQYFKDIGFSYVTMDLEGFRSGSMDEVLWKQHEI</sequence>
<accession>W9DQQ0</accession>
<gene>
    <name evidence="2" type="ORF">MettiDRAFT_1126</name>
</gene>
<dbReference type="PIRSF" id="PIRSF006661">
    <property type="entry name" value="PP-lp_UCP006661"/>
    <property type="match status" value="1"/>
</dbReference>
<dbReference type="GO" id="GO:0016783">
    <property type="term" value="F:sulfurtransferase activity"/>
    <property type="evidence" value="ECO:0007669"/>
    <property type="project" value="InterPro"/>
</dbReference>
<keyword evidence="3" id="KW-1185">Reference proteome</keyword>
<evidence type="ECO:0000313" key="3">
    <source>
        <dbReference type="Proteomes" id="UP000019483"/>
    </source>
</evidence>
<proteinExistence type="predicted"/>
<comment type="caution">
    <text evidence="2">The sequence shown here is derived from an EMBL/GenBank/DDBJ whole genome shotgun (WGS) entry which is preliminary data.</text>
</comment>
<dbReference type="CDD" id="cd01990">
    <property type="entry name" value="LarE-like"/>
    <property type="match status" value="1"/>
</dbReference>
<name>W9DQQ0_METTI</name>
<dbReference type="PANTHER" id="PTHR43169">
    <property type="entry name" value="EXSB FAMILY PROTEIN"/>
    <property type="match status" value="1"/>
</dbReference>
<dbReference type="InterPro" id="IPR001962">
    <property type="entry name" value="Asn_synthase"/>
</dbReference>
<dbReference type="Pfam" id="PF00733">
    <property type="entry name" value="Asn_synthase"/>
    <property type="match status" value="1"/>
</dbReference>
<dbReference type="SUPFAM" id="SSF52402">
    <property type="entry name" value="Adenine nucleotide alpha hydrolases-like"/>
    <property type="match status" value="1"/>
</dbReference>
<dbReference type="InterPro" id="IPR014729">
    <property type="entry name" value="Rossmann-like_a/b/a_fold"/>
</dbReference>
<dbReference type="Gene3D" id="3.40.50.620">
    <property type="entry name" value="HUPs"/>
    <property type="match status" value="1"/>
</dbReference>
<reference evidence="2 3" key="1">
    <citation type="submission" date="2013-08" db="EMBL/GenBank/DDBJ databases">
        <authorList>
            <consortium name="DOE Joint Genome Institute"/>
            <person name="Eisen J."/>
            <person name="Huntemann M."/>
            <person name="Han J."/>
            <person name="Chen A."/>
            <person name="Kyrpides N."/>
            <person name="Mavromatis K."/>
            <person name="Markowitz V."/>
            <person name="Palaniappan K."/>
            <person name="Ivanova N."/>
            <person name="Schaumberg A."/>
            <person name="Pati A."/>
            <person name="Liolios K."/>
            <person name="Nordberg H.P."/>
            <person name="Cantor M.N."/>
            <person name="Hua S.X."/>
            <person name="Woyke T."/>
        </authorList>
    </citation>
    <scope>NUCLEOTIDE SEQUENCE [LARGE SCALE GENOMIC DNA]</scope>
    <source>
        <strain evidence="2 3">DSM 2278</strain>
    </source>
</reference>
<organism evidence="2 3">
    <name type="scientific">Methanolobus tindarius DSM 2278</name>
    <dbReference type="NCBI Taxonomy" id="1090322"/>
    <lineage>
        <taxon>Archaea</taxon>
        <taxon>Methanobacteriati</taxon>
        <taxon>Methanobacteriota</taxon>
        <taxon>Stenosarchaea group</taxon>
        <taxon>Methanomicrobia</taxon>
        <taxon>Methanosarcinales</taxon>
        <taxon>Methanosarcinaceae</taxon>
        <taxon>Methanolobus</taxon>
    </lineage>
</organism>
<dbReference type="GO" id="GO:0004066">
    <property type="term" value="F:asparagine synthase (glutamine-hydrolyzing) activity"/>
    <property type="evidence" value="ECO:0007669"/>
    <property type="project" value="InterPro"/>
</dbReference>
<dbReference type="NCBIfam" id="TIGR00268">
    <property type="entry name" value="ATP-dependent sacrificial sulfur transferase LarE"/>
    <property type="match status" value="1"/>
</dbReference>
<dbReference type="InterPro" id="IPR005232">
    <property type="entry name" value="LarE"/>
</dbReference>
<dbReference type="AlphaFoldDB" id="W9DQQ0"/>
<evidence type="ECO:0000313" key="2">
    <source>
        <dbReference type="EMBL" id="ETA67695.1"/>
    </source>
</evidence>
<dbReference type="PANTHER" id="PTHR43169:SF2">
    <property type="entry name" value="NAD_GMP SYNTHASE DOMAIN-CONTAINING PROTEIN"/>
    <property type="match status" value="1"/>
</dbReference>
<dbReference type="EMBL" id="AZAJ01000001">
    <property type="protein sequence ID" value="ETA67695.1"/>
    <property type="molecule type" value="Genomic_DNA"/>
</dbReference>
<evidence type="ECO:0000259" key="1">
    <source>
        <dbReference type="Pfam" id="PF00733"/>
    </source>
</evidence>